<keyword evidence="2" id="KW-1185">Reference proteome</keyword>
<evidence type="ECO:0000313" key="1">
    <source>
        <dbReference type="EMBL" id="ENN84987.1"/>
    </source>
</evidence>
<sequence>MILIAVTTMLRGMVGEEIELSCTNRDLHSGMFGNAARNLLQVLADIVSSLRTPDGVVAIAGFYDGTPDCSVSFKDHGLSPATIMPLDKPVPA</sequence>
<reference evidence="1 2" key="1">
    <citation type="journal article" date="2012" name="BMC Genomics">
        <title>Genomic basis of broad host range and environmental adaptability of Rhizobium tropici CIAT 899 and Rhizobium sp. PRF 81 which are used in inoculants for common bean (Phaseolus vulgaris L.).</title>
        <authorList>
            <person name="Ormeno-Orrillo E."/>
            <person name="Menna P."/>
            <person name="Almeida L.G."/>
            <person name="Ollero F.J."/>
            <person name="Nicolas M.F."/>
            <person name="Pains Rodrigues E."/>
            <person name="Shigueyoshi Nakatani A."/>
            <person name="Silva Batista J.S."/>
            <person name="Oliveira Chueire L.M."/>
            <person name="Souza R.C."/>
            <person name="Ribeiro Vasconcelos A.T."/>
            <person name="Megias M."/>
            <person name="Hungria M."/>
            <person name="Martinez-Romero E."/>
        </authorList>
    </citation>
    <scope>NUCLEOTIDE SEQUENCE [LARGE SCALE GENOMIC DNA]</scope>
    <source>
        <strain evidence="1 2">PRF 81</strain>
    </source>
</reference>
<gene>
    <name evidence="1" type="ORF">RHSP_58400</name>
</gene>
<dbReference type="EMBL" id="AQHN01000084">
    <property type="protein sequence ID" value="ENN84987.1"/>
    <property type="molecule type" value="Genomic_DNA"/>
</dbReference>
<organism evidence="1 2">
    <name type="scientific">Rhizobium freirei PRF 81</name>
    <dbReference type="NCBI Taxonomy" id="363754"/>
    <lineage>
        <taxon>Bacteria</taxon>
        <taxon>Pseudomonadati</taxon>
        <taxon>Pseudomonadota</taxon>
        <taxon>Alphaproteobacteria</taxon>
        <taxon>Hyphomicrobiales</taxon>
        <taxon>Rhizobiaceae</taxon>
        <taxon>Rhizobium/Agrobacterium group</taxon>
        <taxon>Rhizobium</taxon>
    </lineage>
</organism>
<accession>N6V1J8</accession>
<comment type="caution">
    <text evidence="1">The sequence shown here is derived from an EMBL/GenBank/DDBJ whole genome shotgun (WGS) entry which is preliminary data.</text>
</comment>
<dbReference type="AlphaFoldDB" id="N6V1J8"/>
<name>N6V1J8_9HYPH</name>
<dbReference type="PATRIC" id="fig|363754.4.peg.5032"/>
<protein>
    <submittedName>
        <fullName evidence="1">Putative peptidase</fullName>
    </submittedName>
</protein>
<dbReference type="Proteomes" id="UP000012429">
    <property type="component" value="Unassembled WGS sequence"/>
</dbReference>
<dbReference type="Gene3D" id="3.30.70.360">
    <property type="match status" value="1"/>
</dbReference>
<evidence type="ECO:0000313" key="2">
    <source>
        <dbReference type="Proteomes" id="UP000012429"/>
    </source>
</evidence>
<proteinExistence type="predicted"/>
<dbReference type="STRING" id="363754.RHSP_58400"/>